<dbReference type="GO" id="GO:0006740">
    <property type="term" value="P:NADPH regeneration"/>
    <property type="evidence" value="ECO:0007669"/>
    <property type="project" value="TreeGrafter"/>
</dbReference>
<dbReference type="GO" id="GO:0005737">
    <property type="term" value="C:cytoplasm"/>
    <property type="evidence" value="ECO:0007669"/>
    <property type="project" value="TreeGrafter"/>
</dbReference>
<dbReference type="InterPro" id="IPR004104">
    <property type="entry name" value="Gfo/Idh/MocA-like_OxRdtase_C"/>
</dbReference>
<name>A0A2N3N4Y2_9PEZI</name>
<organism evidence="3 4">
    <name type="scientific">Lomentospora prolificans</name>
    <dbReference type="NCBI Taxonomy" id="41688"/>
    <lineage>
        <taxon>Eukaryota</taxon>
        <taxon>Fungi</taxon>
        <taxon>Dikarya</taxon>
        <taxon>Ascomycota</taxon>
        <taxon>Pezizomycotina</taxon>
        <taxon>Sordariomycetes</taxon>
        <taxon>Hypocreomycetidae</taxon>
        <taxon>Microascales</taxon>
        <taxon>Microascaceae</taxon>
        <taxon>Lomentospora</taxon>
    </lineage>
</organism>
<dbReference type="AlphaFoldDB" id="A0A2N3N4Y2"/>
<sequence>MAPVGVAIIGGGIWVKMHHLPSVLACQNLSLKAIYSRTLASAQKAAQTIPPEASVSPDLYSSDSGPGKSYADLLARSDIEAVIVCVNIRDGPTHAAEALSAGKHVLSEKPIAANIEAAKKLIDHWKSVVAGGKNVSLSIAENFRFFESVNFATKESKKLGKLNGFQGRMFFPIGTDNSWLTDWRKQPTHQGGFVLDAGIHFIAYLRSILGHENALESVSAYTAQVQPHLPPLDTVHCLMRTKSGVVGSICISSGTLYLESSETLFSFEDGAIIAEAGKVIVKSADLEAKKEGRNEVDTDEQHFDLAHYGVKEEVFAWAEGLVSGRPNPAQSVEEALADIEVMEKMFKSGQENGAVQKLEYQL</sequence>
<evidence type="ECO:0008006" key="5">
    <source>
        <dbReference type="Google" id="ProtNLM"/>
    </source>
</evidence>
<reference evidence="3 4" key="1">
    <citation type="journal article" date="2017" name="G3 (Bethesda)">
        <title>First Draft Genome Sequence of the Pathogenic Fungus Lomentospora prolificans (Formerly Scedosporium prolificans).</title>
        <authorList>
            <person name="Luo R."/>
            <person name="Zimin A."/>
            <person name="Workman R."/>
            <person name="Fan Y."/>
            <person name="Pertea G."/>
            <person name="Grossman N."/>
            <person name="Wear M.P."/>
            <person name="Jia B."/>
            <person name="Miller H."/>
            <person name="Casadevall A."/>
            <person name="Timp W."/>
            <person name="Zhang S.X."/>
            <person name="Salzberg S.L."/>
        </authorList>
    </citation>
    <scope>NUCLEOTIDE SEQUENCE [LARGE SCALE GENOMIC DNA]</scope>
    <source>
        <strain evidence="3 4">JHH-5317</strain>
    </source>
</reference>
<evidence type="ECO:0000259" key="2">
    <source>
        <dbReference type="Pfam" id="PF02894"/>
    </source>
</evidence>
<gene>
    <name evidence="3" type="ORF">jhhlp_006097</name>
</gene>
<protein>
    <recommendedName>
        <fullName evidence="5">Gfo/Idh/MocA-like oxidoreductase N-terminal domain-containing protein</fullName>
    </recommendedName>
</protein>
<dbReference type="SUPFAM" id="SSF51735">
    <property type="entry name" value="NAD(P)-binding Rossmann-fold domains"/>
    <property type="match status" value="1"/>
</dbReference>
<dbReference type="Gene3D" id="3.40.50.720">
    <property type="entry name" value="NAD(P)-binding Rossmann-like Domain"/>
    <property type="match status" value="1"/>
</dbReference>
<dbReference type="FunCoup" id="A0A2N3N4Y2">
    <property type="interactions" value="247"/>
</dbReference>
<feature type="domain" description="Gfo/Idh/MocA-like oxidoreductase N-terminal" evidence="1">
    <location>
        <begin position="5"/>
        <end position="126"/>
    </location>
</feature>
<dbReference type="SUPFAM" id="SSF55347">
    <property type="entry name" value="Glyceraldehyde-3-phosphate dehydrogenase-like, C-terminal domain"/>
    <property type="match status" value="1"/>
</dbReference>
<dbReference type="InParanoid" id="A0A2N3N4Y2"/>
<dbReference type="Pfam" id="PF01408">
    <property type="entry name" value="GFO_IDH_MocA"/>
    <property type="match status" value="1"/>
</dbReference>
<keyword evidence="4" id="KW-1185">Reference proteome</keyword>
<dbReference type="PANTHER" id="PTHR42840:SF5">
    <property type="entry name" value="NAD(P)-BINDING ROSSMANN-FOLD SUPERFAMILY PROTEIN"/>
    <property type="match status" value="1"/>
</dbReference>
<dbReference type="GO" id="GO:0016491">
    <property type="term" value="F:oxidoreductase activity"/>
    <property type="evidence" value="ECO:0007669"/>
    <property type="project" value="TreeGrafter"/>
</dbReference>
<dbReference type="Pfam" id="PF02894">
    <property type="entry name" value="GFO_IDH_MocA_C"/>
    <property type="match status" value="1"/>
</dbReference>
<dbReference type="GO" id="GO:0000166">
    <property type="term" value="F:nucleotide binding"/>
    <property type="evidence" value="ECO:0007669"/>
    <property type="project" value="InterPro"/>
</dbReference>
<dbReference type="InterPro" id="IPR000683">
    <property type="entry name" value="Gfo/Idh/MocA-like_OxRdtase_N"/>
</dbReference>
<dbReference type="PANTHER" id="PTHR42840">
    <property type="entry name" value="NAD(P)-BINDING ROSSMANN-FOLD SUPERFAMILY PROTEIN-RELATED"/>
    <property type="match status" value="1"/>
</dbReference>
<dbReference type="OrthoDB" id="64915at2759"/>
<comment type="caution">
    <text evidence="3">The sequence shown here is derived from an EMBL/GenBank/DDBJ whole genome shotgun (WGS) entry which is preliminary data.</text>
</comment>
<dbReference type="VEuPathDB" id="FungiDB:jhhlp_006097"/>
<accession>A0A2N3N4Y2</accession>
<dbReference type="Gene3D" id="3.30.360.10">
    <property type="entry name" value="Dihydrodipicolinate Reductase, domain 2"/>
    <property type="match status" value="1"/>
</dbReference>
<dbReference type="Proteomes" id="UP000233524">
    <property type="component" value="Unassembled WGS sequence"/>
</dbReference>
<evidence type="ECO:0000313" key="3">
    <source>
        <dbReference type="EMBL" id="PKS07493.1"/>
    </source>
</evidence>
<dbReference type="STRING" id="41688.A0A2N3N4Y2"/>
<feature type="domain" description="Gfo/Idh/MocA-like oxidoreductase C-terminal" evidence="2">
    <location>
        <begin position="157"/>
        <end position="355"/>
    </location>
</feature>
<dbReference type="InterPro" id="IPR036291">
    <property type="entry name" value="NAD(P)-bd_dom_sf"/>
</dbReference>
<evidence type="ECO:0000259" key="1">
    <source>
        <dbReference type="Pfam" id="PF01408"/>
    </source>
</evidence>
<dbReference type="EMBL" id="NLAX01000701">
    <property type="protein sequence ID" value="PKS07493.1"/>
    <property type="molecule type" value="Genomic_DNA"/>
</dbReference>
<evidence type="ECO:0000313" key="4">
    <source>
        <dbReference type="Proteomes" id="UP000233524"/>
    </source>
</evidence>
<proteinExistence type="predicted"/>